<keyword evidence="1" id="KW-0472">Membrane</keyword>
<protein>
    <submittedName>
        <fullName evidence="3">Transglycosylase-like protein with SLT domain</fullName>
    </submittedName>
</protein>
<dbReference type="CDD" id="cd00254">
    <property type="entry name" value="LT-like"/>
    <property type="match status" value="1"/>
</dbReference>
<dbReference type="SUPFAM" id="SSF53955">
    <property type="entry name" value="Lysozyme-like"/>
    <property type="match status" value="1"/>
</dbReference>
<dbReference type="Proteomes" id="UP000245921">
    <property type="component" value="Unassembled WGS sequence"/>
</dbReference>
<keyword evidence="4" id="KW-1185">Reference proteome</keyword>
<proteinExistence type="predicted"/>
<evidence type="ECO:0000313" key="4">
    <source>
        <dbReference type="Proteomes" id="UP000245921"/>
    </source>
</evidence>
<feature type="transmembrane region" description="Helical" evidence="1">
    <location>
        <begin position="5"/>
        <end position="22"/>
    </location>
</feature>
<keyword evidence="1" id="KW-0812">Transmembrane</keyword>
<comment type="caution">
    <text evidence="3">The sequence shown here is derived from an EMBL/GenBank/DDBJ whole genome shotgun (WGS) entry which is preliminary data.</text>
</comment>
<name>A0AA45C5F1_9BACT</name>
<dbReference type="InterPro" id="IPR008258">
    <property type="entry name" value="Transglycosylase_SLT_dom_1"/>
</dbReference>
<gene>
    <name evidence="3" type="ORF">C7380_11752</name>
</gene>
<evidence type="ECO:0000259" key="2">
    <source>
        <dbReference type="Pfam" id="PF01464"/>
    </source>
</evidence>
<evidence type="ECO:0000313" key="3">
    <source>
        <dbReference type="EMBL" id="PWJ88762.1"/>
    </source>
</evidence>
<dbReference type="Gene3D" id="1.10.530.10">
    <property type="match status" value="1"/>
</dbReference>
<accession>A0AA45C5F1</accession>
<dbReference type="InterPro" id="IPR023346">
    <property type="entry name" value="Lysozyme-like_dom_sf"/>
</dbReference>
<reference evidence="3 4" key="1">
    <citation type="submission" date="2018-05" db="EMBL/GenBank/DDBJ databases">
        <title>Genomic Encyclopedia of Type Strains, Phase IV (KMG-IV): sequencing the most valuable type-strain genomes for metagenomic binning, comparative biology and taxonomic classification.</title>
        <authorList>
            <person name="Goeker M."/>
        </authorList>
    </citation>
    <scope>NUCLEOTIDE SEQUENCE [LARGE SCALE GENOMIC DNA]</scope>
    <source>
        <strain evidence="3 4">DSM 24906</strain>
    </source>
</reference>
<keyword evidence="1" id="KW-1133">Transmembrane helix</keyword>
<sequence length="333" mass="39295">MKKNIILFVYVTFIFIHLFSFFNKYERLFLKPGYYFEYNISNNKQVNFNLFNISKFPVLDSNEILSKAWSQQRSLIGGQIMVESSNYTHAISSSNAMGLLQMKYLTGQDLYVYNLFDPYDNLKGALEYHGYLRLLFDDEKKQIAAYHDGPSKILKNGMTSSGELYYLKVKEQQKKYQNRKIYSPFIYGLSFGYDGLNLDVEKINTSIYLSAAYRKIEFYSDLYINLSKKSDIIKSDFNFEISVLYYPSTVFAFGIENLSGVIRIGLPWEHFILKFYNDPEFSYFKKINDIVDFKAILRNNYSKLGFGFKYKNIQSDLYYEIFSNSFIFEIKLF</sequence>
<evidence type="ECO:0000256" key="1">
    <source>
        <dbReference type="SAM" id="Phobius"/>
    </source>
</evidence>
<organism evidence="3 4">
    <name type="scientific">Oceanotoga teriensis</name>
    <dbReference type="NCBI Taxonomy" id="515440"/>
    <lineage>
        <taxon>Bacteria</taxon>
        <taxon>Thermotogati</taxon>
        <taxon>Thermotogota</taxon>
        <taxon>Thermotogae</taxon>
        <taxon>Petrotogales</taxon>
        <taxon>Petrotogaceae</taxon>
        <taxon>Oceanotoga</taxon>
    </lineage>
</organism>
<feature type="domain" description="Transglycosylase SLT" evidence="2">
    <location>
        <begin position="70"/>
        <end position="157"/>
    </location>
</feature>
<dbReference type="AlphaFoldDB" id="A0AA45C5F1"/>
<dbReference type="EMBL" id="QGGI01000017">
    <property type="protein sequence ID" value="PWJ88762.1"/>
    <property type="molecule type" value="Genomic_DNA"/>
</dbReference>
<dbReference type="Pfam" id="PF01464">
    <property type="entry name" value="SLT"/>
    <property type="match status" value="1"/>
</dbReference>
<dbReference type="RefSeq" id="WP_109605793.1">
    <property type="nucleotide sequence ID" value="NZ_QGGI01000017.1"/>
</dbReference>